<accession>A0A2H3CRL7</accession>
<dbReference type="InParanoid" id="A0A2H3CRL7"/>
<reference evidence="2" key="1">
    <citation type="journal article" date="2017" name="Nat. Ecol. Evol.">
        <title>Genome expansion and lineage-specific genetic innovations in the forest pathogenic fungi Armillaria.</title>
        <authorList>
            <person name="Sipos G."/>
            <person name="Prasanna A.N."/>
            <person name="Walter M.C."/>
            <person name="O'Connor E."/>
            <person name="Balint B."/>
            <person name="Krizsan K."/>
            <person name="Kiss B."/>
            <person name="Hess J."/>
            <person name="Varga T."/>
            <person name="Slot J."/>
            <person name="Riley R."/>
            <person name="Boka B."/>
            <person name="Rigling D."/>
            <person name="Barry K."/>
            <person name="Lee J."/>
            <person name="Mihaltcheva S."/>
            <person name="LaButti K."/>
            <person name="Lipzen A."/>
            <person name="Waldron R."/>
            <person name="Moloney N.M."/>
            <person name="Sperisen C."/>
            <person name="Kredics L."/>
            <person name="Vagvoelgyi C."/>
            <person name="Patrignani A."/>
            <person name="Fitzpatrick D."/>
            <person name="Nagy I."/>
            <person name="Doyle S."/>
            <person name="Anderson J.B."/>
            <person name="Grigoriev I.V."/>
            <person name="Gueldener U."/>
            <person name="Muensterkoetter M."/>
            <person name="Nagy L.G."/>
        </authorList>
    </citation>
    <scope>NUCLEOTIDE SEQUENCE [LARGE SCALE GENOMIC DNA]</scope>
    <source>
        <strain evidence="2">Ar21-2</strain>
    </source>
</reference>
<organism evidence="1 2">
    <name type="scientific">Armillaria gallica</name>
    <name type="common">Bulbous honey fungus</name>
    <name type="synonym">Armillaria bulbosa</name>
    <dbReference type="NCBI Taxonomy" id="47427"/>
    <lineage>
        <taxon>Eukaryota</taxon>
        <taxon>Fungi</taxon>
        <taxon>Dikarya</taxon>
        <taxon>Basidiomycota</taxon>
        <taxon>Agaricomycotina</taxon>
        <taxon>Agaricomycetes</taxon>
        <taxon>Agaricomycetidae</taxon>
        <taxon>Agaricales</taxon>
        <taxon>Marasmiineae</taxon>
        <taxon>Physalacriaceae</taxon>
        <taxon>Armillaria</taxon>
    </lineage>
</organism>
<dbReference type="EMBL" id="KZ293689">
    <property type="protein sequence ID" value="PBK85691.1"/>
    <property type="molecule type" value="Genomic_DNA"/>
</dbReference>
<proteinExistence type="predicted"/>
<dbReference type="OrthoDB" id="10421158at2759"/>
<sequence length="160" mass="18219">MNPTISIVTKSRVRHSIALCLSLYTCWCPVHWFRSPTLKAVNVESGESIIVTMASHPDLPMSNRCLWAFVVLIHYFSYFTHSPEVSVEIKDNFCPSSGPAVRLLRELPIDKCRGISESINAEKELFQPPHVKDWTILRLHNEPPHTDRPVANEIFPRVAS</sequence>
<gene>
    <name evidence="1" type="ORF">ARMGADRAFT_550844</name>
</gene>
<name>A0A2H3CRL7_ARMGA</name>
<dbReference type="AlphaFoldDB" id="A0A2H3CRL7"/>
<evidence type="ECO:0000313" key="1">
    <source>
        <dbReference type="EMBL" id="PBK85691.1"/>
    </source>
</evidence>
<evidence type="ECO:0000313" key="2">
    <source>
        <dbReference type="Proteomes" id="UP000217790"/>
    </source>
</evidence>
<keyword evidence="2" id="KW-1185">Reference proteome</keyword>
<dbReference type="Proteomes" id="UP000217790">
    <property type="component" value="Unassembled WGS sequence"/>
</dbReference>
<protein>
    <submittedName>
        <fullName evidence="1">Uncharacterized protein</fullName>
    </submittedName>
</protein>